<protein>
    <submittedName>
        <fullName evidence="1">Uncharacterized protein</fullName>
    </submittedName>
</protein>
<evidence type="ECO:0000313" key="1">
    <source>
        <dbReference type="EMBL" id="JAE20082.1"/>
    </source>
</evidence>
<dbReference type="AlphaFoldDB" id="A0A0A9G6G2"/>
<reference evidence="1" key="2">
    <citation type="journal article" date="2015" name="Data Brief">
        <title>Shoot transcriptome of the giant reed, Arundo donax.</title>
        <authorList>
            <person name="Barrero R.A."/>
            <person name="Guerrero F.D."/>
            <person name="Moolhuijzen P."/>
            <person name="Goolsby J.A."/>
            <person name="Tidwell J."/>
            <person name="Bellgard S.E."/>
            <person name="Bellgard M.I."/>
        </authorList>
    </citation>
    <scope>NUCLEOTIDE SEQUENCE</scope>
    <source>
        <tissue evidence="1">Shoot tissue taken approximately 20 cm above the soil surface</tissue>
    </source>
</reference>
<proteinExistence type="predicted"/>
<reference evidence="1" key="1">
    <citation type="submission" date="2014-09" db="EMBL/GenBank/DDBJ databases">
        <authorList>
            <person name="Magalhaes I.L.F."/>
            <person name="Oliveira U."/>
            <person name="Santos F.R."/>
            <person name="Vidigal T.H.D.A."/>
            <person name="Brescovit A.D."/>
            <person name="Santos A.J."/>
        </authorList>
    </citation>
    <scope>NUCLEOTIDE SEQUENCE</scope>
    <source>
        <tissue evidence="1">Shoot tissue taken approximately 20 cm above the soil surface</tissue>
    </source>
</reference>
<accession>A0A0A9G6G2</accession>
<sequence>MYLLYAPPPCSWVSQSISTRGICIQKLDQGTRHLASYLGHTCANTLEYGHRCRSTCSSIPEVANSLD</sequence>
<name>A0A0A9G6G2_ARUDO</name>
<dbReference type="EMBL" id="GBRH01177814">
    <property type="protein sequence ID" value="JAE20082.1"/>
    <property type="molecule type" value="Transcribed_RNA"/>
</dbReference>
<organism evidence="1">
    <name type="scientific">Arundo donax</name>
    <name type="common">Giant reed</name>
    <name type="synonym">Donax arundinaceus</name>
    <dbReference type="NCBI Taxonomy" id="35708"/>
    <lineage>
        <taxon>Eukaryota</taxon>
        <taxon>Viridiplantae</taxon>
        <taxon>Streptophyta</taxon>
        <taxon>Embryophyta</taxon>
        <taxon>Tracheophyta</taxon>
        <taxon>Spermatophyta</taxon>
        <taxon>Magnoliopsida</taxon>
        <taxon>Liliopsida</taxon>
        <taxon>Poales</taxon>
        <taxon>Poaceae</taxon>
        <taxon>PACMAD clade</taxon>
        <taxon>Arundinoideae</taxon>
        <taxon>Arundineae</taxon>
        <taxon>Arundo</taxon>
    </lineage>
</organism>